<keyword evidence="3" id="KW-1003">Cell membrane</keyword>
<comment type="subcellular location">
    <subcellularLocation>
        <location evidence="1">Cell membrane</location>
        <topology evidence="1">Multi-pass membrane protein</topology>
    </subcellularLocation>
</comment>
<dbReference type="InterPro" id="IPR004700">
    <property type="entry name" value="PTS_IIC_man"/>
</dbReference>
<dbReference type="Pfam" id="PF03609">
    <property type="entry name" value="EII-Sor"/>
    <property type="match status" value="1"/>
</dbReference>
<evidence type="ECO:0000256" key="5">
    <source>
        <dbReference type="ARBA" id="ARBA00022683"/>
    </source>
</evidence>
<dbReference type="PANTHER" id="PTHR32502">
    <property type="entry name" value="N-ACETYLGALACTOSAMINE PERMEASE II COMPONENT-RELATED"/>
    <property type="match status" value="1"/>
</dbReference>
<keyword evidence="8 9" id="KW-0472">Membrane</keyword>
<keyword evidence="2" id="KW-0813">Transport</keyword>
<dbReference type="GO" id="GO:0005886">
    <property type="term" value="C:plasma membrane"/>
    <property type="evidence" value="ECO:0007669"/>
    <property type="project" value="UniProtKB-SubCell"/>
</dbReference>
<dbReference type="InterPro" id="IPR050303">
    <property type="entry name" value="GatZ_KbaZ_carbometab"/>
</dbReference>
<evidence type="ECO:0000256" key="7">
    <source>
        <dbReference type="ARBA" id="ARBA00022989"/>
    </source>
</evidence>
<name>A0A5K7WU63_9BACL</name>
<organism evidence="10 11">
    <name type="scientific">Sporolactobacillus terrae</name>
    <dbReference type="NCBI Taxonomy" id="269673"/>
    <lineage>
        <taxon>Bacteria</taxon>
        <taxon>Bacillati</taxon>
        <taxon>Bacillota</taxon>
        <taxon>Bacilli</taxon>
        <taxon>Bacillales</taxon>
        <taxon>Sporolactobacillaceae</taxon>
        <taxon>Sporolactobacillus</taxon>
    </lineage>
</organism>
<feature type="transmembrane region" description="Helical" evidence="9">
    <location>
        <begin position="205"/>
        <end position="236"/>
    </location>
</feature>
<dbReference type="AlphaFoldDB" id="A0A5K7WU63"/>
<proteinExistence type="predicted"/>
<keyword evidence="4 10" id="KW-0762">Sugar transport</keyword>
<dbReference type="Proteomes" id="UP000326951">
    <property type="component" value="Chromosome"/>
</dbReference>
<dbReference type="RefSeq" id="WP_028976236.1">
    <property type="nucleotide sequence ID" value="NZ_AP021853.1"/>
</dbReference>
<dbReference type="PROSITE" id="PS51106">
    <property type="entry name" value="PTS_EIIC_TYPE_4"/>
    <property type="match status" value="1"/>
</dbReference>
<evidence type="ECO:0000256" key="2">
    <source>
        <dbReference type="ARBA" id="ARBA00022448"/>
    </source>
</evidence>
<feature type="transmembrane region" description="Helical" evidence="9">
    <location>
        <begin position="139"/>
        <end position="164"/>
    </location>
</feature>
<dbReference type="GO" id="GO:0009401">
    <property type="term" value="P:phosphoenolpyruvate-dependent sugar phosphotransferase system"/>
    <property type="evidence" value="ECO:0007669"/>
    <property type="project" value="UniProtKB-KW"/>
</dbReference>
<evidence type="ECO:0000256" key="6">
    <source>
        <dbReference type="ARBA" id="ARBA00022692"/>
    </source>
</evidence>
<evidence type="ECO:0000256" key="9">
    <source>
        <dbReference type="SAM" id="Phobius"/>
    </source>
</evidence>
<accession>A0A5K7WU63</accession>
<evidence type="ECO:0000313" key="10">
    <source>
        <dbReference type="EMBL" id="BBN98045.1"/>
    </source>
</evidence>
<evidence type="ECO:0000256" key="8">
    <source>
        <dbReference type="ARBA" id="ARBA00023136"/>
    </source>
</evidence>
<evidence type="ECO:0000256" key="3">
    <source>
        <dbReference type="ARBA" id="ARBA00022475"/>
    </source>
</evidence>
<keyword evidence="7 9" id="KW-1133">Transmembrane helix</keyword>
<keyword evidence="6 9" id="KW-0812">Transmembrane</keyword>
<sequence length="270" mass="28874">MYDALVVALAVFIGVAGHELLGMAMLSRPIVVAPLAGLLLGDIQTGLIVGASLEAIFMGVVNIGISSTAEPSLAAGLATAFAIKMGGNVDVVIPIVFPLAVLGLQLMNMIFSFVCGPMAAKFFSFAKEDNQKGIINLHFFMWFIHYALYALIPFFAVLFGADVVKSVLDNIPKVIMNGLTVAGNLLPAVGMAMLLQMLWSKKIAVWFFSGAVIMAYFNLPLIAIAVIGAIIAIVMAQRDLQLKKMQTAPQANTITAGTRTIDDEEEDFFK</sequence>
<dbReference type="PANTHER" id="PTHR32502:SF8">
    <property type="entry name" value="N-ACETYLGALACTOSAMINE PERMEASE IIC COMPONENT 1"/>
    <property type="match status" value="1"/>
</dbReference>
<dbReference type="EMBL" id="AP021853">
    <property type="protein sequence ID" value="BBN98045.1"/>
    <property type="molecule type" value="Genomic_DNA"/>
</dbReference>
<evidence type="ECO:0000256" key="1">
    <source>
        <dbReference type="ARBA" id="ARBA00004651"/>
    </source>
</evidence>
<evidence type="ECO:0000256" key="4">
    <source>
        <dbReference type="ARBA" id="ARBA00022597"/>
    </source>
</evidence>
<reference evidence="10 11" key="1">
    <citation type="submission" date="2019-09" db="EMBL/GenBank/DDBJ databases">
        <title>Complete genome sequence of Sporolactobacillus terrae 70-3.</title>
        <authorList>
            <person name="Tanaka N."/>
            <person name="Shiwa Y."/>
            <person name="Fujita N."/>
            <person name="Tanasupawat S."/>
        </authorList>
    </citation>
    <scope>NUCLEOTIDE SEQUENCE [LARGE SCALE GENOMIC DNA]</scope>
    <source>
        <strain evidence="10 11">70-3</strain>
    </source>
</reference>
<keyword evidence="5" id="KW-0598">Phosphotransferase system</keyword>
<gene>
    <name evidence="10" type="ORF">St703_07500</name>
</gene>
<protein>
    <submittedName>
        <fullName evidence="10">PTS sugar transporter</fullName>
    </submittedName>
</protein>
<feature type="transmembrane region" description="Helical" evidence="9">
    <location>
        <begin position="95"/>
        <end position="119"/>
    </location>
</feature>
<evidence type="ECO:0000313" key="11">
    <source>
        <dbReference type="Proteomes" id="UP000326951"/>
    </source>
</evidence>
<feature type="transmembrane region" description="Helical" evidence="9">
    <location>
        <begin position="176"/>
        <end position="199"/>
    </location>
</feature>